<protein>
    <submittedName>
        <fullName evidence="1">Uncharacterized protein</fullName>
    </submittedName>
</protein>
<gene>
    <name evidence="1" type="ORF">H0P51_24435</name>
</gene>
<dbReference type="EMBL" id="CP059165">
    <property type="protein sequence ID" value="QLL06818.1"/>
    <property type="molecule type" value="Genomic_DNA"/>
</dbReference>
<sequence>MAFPEQQQTVPGLKRAVIDCAAAEFGYIDTLVNNTAYQMTYQSLEEISADLGDHARREGEVLR</sequence>
<dbReference type="RefSeq" id="WP_180915395.1">
    <property type="nucleotide sequence ID" value="NZ_CP059165.1"/>
</dbReference>
<organism evidence="1 2">
    <name type="scientific">Mycobacterium vicinigordonae</name>
    <dbReference type="NCBI Taxonomy" id="1719132"/>
    <lineage>
        <taxon>Bacteria</taxon>
        <taxon>Bacillati</taxon>
        <taxon>Actinomycetota</taxon>
        <taxon>Actinomycetes</taxon>
        <taxon>Mycobacteriales</taxon>
        <taxon>Mycobacteriaceae</taxon>
        <taxon>Mycobacterium</taxon>
    </lineage>
</organism>
<evidence type="ECO:0000313" key="1">
    <source>
        <dbReference type="EMBL" id="QLL06818.1"/>
    </source>
</evidence>
<dbReference type="AlphaFoldDB" id="A0A7D6I4P3"/>
<dbReference type="KEGG" id="mgor:H0P51_24435"/>
<reference evidence="1" key="1">
    <citation type="submission" date="2020-07" db="EMBL/GenBank/DDBJ databases">
        <title>Description of Mycobacterium gordonae subsp. intergordonae subsp.nov. and Mycobacterium gordonae subsp. gordonae subsp. nov.</title>
        <authorList>
            <person name="Huang H."/>
        </authorList>
    </citation>
    <scope>NUCLEOTIDE SEQUENCE [LARGE SCALE GENOMIC DNA]</scope>
    <source>
        <strain evidence="1">24T</strain>
    </source>
</reference>
<evidence type="ECO:0000313" key="2">
    <source>
        <dbReference type="Proteomes" id="UP000510682"/>
    </source>
</evidence>
<dbReference type="Proteomes" id="UP000510682">
    <property type="component" value="Chromosome"/>
</dbReference>
<name>A0A7D6I4P3_9MYCO</name>
<reference evidence="1" key="2">
    <citation type="submission" date="2020-07" db="EMBL/GenBank/DDBJ databases">
        <authorList>
            <person name="Yu X."/>
        </authorList>
    </citation>
    <scope>NUCLEOTIDE SEQUENCE [LARGE SCALE GENOMIC DNA]</scope>
    <source>
        <strain evidence="1">24T</strain>
    </source>
</reference>
<accession>A0A7D6I4P3</accession>
<proteinExistence type="predicted"/>
<keyword evidence="2" id="KW-1185">Reference proteome</keyword>